<gene>
    <name evidence="1" type="ORF">BB934_26280</name>
</gene>
<reference evidence="1" key="1">
    <citation type="submission" date="2016-07" db="EMBL/GenBank/DDBJ databases">
        <title>Microvirga ossetica sp. nov. a new species of rhizobia isolated from root nodules of the legume species Vicia alpestris Steven originated from North Ossetia region in the Caucasus.</title>
        <authorList>
            <person name="Safronova V.I."/>
            <person name="Kuznetsova I.G."/>
            <person name="Sazanova A.L."/>
            <person name="Belimov A."/>
            <person name="Andronov E."/>
            <person name="Osledkin Y.S."/>
            <person name="Onishchuk O.P."/>
            <person name="Kurchak O.N."/>
            <person name="Shaposhnikov A.I."/>
            <person name="Willems A."/>
            <person name="Tikhonovich I.A."/>
        </authorList>
    </citation>
    <scope>NUCLEOTIDE SEQUENCE [LARGE SCALE GENOMIC DNA]</scope>
    <source>
        <strain evidence="1">V5/3M</strain>
    </source>
</reference>
<evidence type="ECO:0008006" key="2">
    <source>
        <dbReference type="Google" id="ProtNLM"/>
    </source>
</evidence>
<name>A0A1B2EN84_9HYPH</name>
<dbReference type="RefSeq" id="WP_099512355.1">
    <property type="nucleotide sequence ID" value="NZ_CP016616.1"/>
</dbReference>
<dbReference type="EMBL" id="CP016616">
    <property type="protein sequence ID" value="ANY81292.1"/>
    <property type="molecule type" value="Genomic_DNA"/>
</dbReference>
<accession>A0A1B2EN84</accession>
<evidence type="ECO:0000313" key="1">
    <source>
        <dbReference type="EMBL" id="ANY81292.1"/>
    </source>
</evidence>
<dbReference type="InterPro" id="IPR032710">
    <property type="entry name" value="NTF2-like_dom_sf"/>
</dbReference>
<dbReference type="PANTHER" id="PTHR38436:SF1">
    <property type="entry name" value="ESTER CYCLASE"/>
    <property type="match status" value="1"/>
</dbReference>
<dbReference type="PANTHER" id="PTHR38436">
    <property type="entry name" value="POLYKETIDE CYCLASE SNOAL-LIKE DOMAIN"/>
    <property type="match status" value="1"/>
</dbReference>
<dbReference type="SUPFAM" id="SSF54427">
    <property type="entry name" value="NTF2-like"/>
    <property type="match status" value="1"/>
</dbReference>
<protein>
    <recommendedName>
        <fullName evidence="2">Ester cyclase</fullName>
    </recommendedName>
</protein>
<dbReference type="Pfam" id="PF07366">
    <property type="entry name" value="SnoaL"/>
    <property type="match status" value="1"/>
</dbReference>
<dbReference type="KEGG" id="moc:BB934_26280"/>
<dbReference type="AlphaFoldDB" id="A0A1B2EN84"/>
<organism evidence="1">
    <name type="scientific">Microvirga ossetica</name>
    <dbReference type="NCBI Taxonomy" id="1882682"/>
    <lineage>
        <taxon>Bacteria</taxon>
        <taxon>Pseudomonadati</taxon>
        <taxon>Pseudomonadota</taxon>
        <taxon>Alphaproteobacteria</taxon>
        <taxon>Hyphomicrobiales</taxon>
        <taxon>Methylobacteriaceae</taxon>
        <taxon>Microvirga</taxon>
    </lineage>
</organism>
<dbReference type="GO" id="GO:0030638">
    <property type="term" value="P:polyketide metabolic process"/>
    <property type="evidence" value="ECO:0007669"/>
    <property type="project" value="InterPro"/>
</dbReference>
<dbReference type="OrthoDB" id="129343at2"/>
<proteinExistence type="predicted"/>
<sequence length="132" mass="15170">MDNKMIVQRLVDEVINGRQLDVLDELCTPALAPKLRLAFMQFLEAFGDWRQTVVELVAEADTVVARFRCEGTQTGDWLGLPATGRRMRIDEVYFFRIENGRIVRLWGLEDTWTRRRQLAGEDARLGELGSLS</sequence>
<dbReference type="Gene3D" id="3.10.450.50">
    <property type="match status" value="1"/>
</dbReference>
<dbReference type="InterPro" id="IPR009959">
    <property type="entry name" value="Cyclase_SnoaL-like"/>
</dbReference>